<evidence type="ECO:0000259" key="7">
    <source>
        <dbReference type="Pfam" id="PF04545"/>
    </source>
</evidence>
<dbReference type="PANTHER" id="PTHR43133">
    <property type="entry name" value="RNA POLYMERASE ECF-TYPE SIGMA FACTO"/>
    <property type="match status" value="1"/>
</dbReference>
<evidence type="ECO:0000313" key="9">
    <source>
        <dbReference type="Proteomes" id="UP000653797"/>
    </source>
</evidence>
<dbReference type="GO" id="GO:0006352">
    <property type="term" value="P:DNA-templated transcription initiation"/>
    <property type="evidence" value="ECO:0007669"/>
    <property type="project" value="InterPro"/>
</dbReference>
<organism evidence="8 9">
    <name type="scientific">Spirosoma validum</name>
    <dbReference type="NCBI Taxonomy" id="2771355"/>
    <lineage>
        <taxon>Bacteria</taxon>
        <taxon>Pseudomonadati</taxon>
        <taxon>Bacteroidota</taxon>
        <taxon>Cytophagia</taxon>
        <taxon>Cytophagales</taxon>
        <taxon>Cytophagaceae</taxon>
        <taxon>Spirosoma</taxon>
    </lineage>
</organism>
<sequence>MTTLPLNQPQAVPTRQFVQAAALATLYTTYSPSLLRLLINLVGDPERAEDLLHDTFIKISTHLHRYDADQGGLYNWFATMARNVAMDELRSRTIRREAATYIRERESDCLYPLAPERLQTEQVYPLLPAKYGQVLELIYTRGLTHPEIAQELGLPLGTVKTRCRVGLQKLQQFFRQDIHHYRRS</sequence>
<dbReference type="GO" id="GO:0003677">
    <property type="term" value="F:DNA binding"/>
    <property type="evidence" value="ECO:0007669"/>
    <property type="project" value="UniProtKB-KW"/>
</dbReference>
<dbReference type="AlphaFoldDB" id="A0A927GHG4"/>
<dbReference type="InterPro" id="IPR014284">
    <property type="entry name" value="RNA_pol_sigma-70_dom"/>
</dbReference>
<dbReference type="InterPro" id="IPR013324">
    <property type="entry name" value="RNA_pol_sigma_r3/r4-like"/>
</dbReference>
<dbReference type="Proteomes" id="UP000653797">
    <property type="component" value="Unassembled WGS sequence"/>
</dbReference>
<comment type="caution">
    <text evidence="8">The sequence shown here is derived from an EMBL/GenBank/DDBJ whole genome shotgun (WGS) entry which is preliminary data.</text>
</comment>
<proteinExistence type="inferred from homology"/>
<dbReference type="GO" id="GO:0016987">
    <property type="term" value="F:sigma factor activity"/>
    <property type="evidence" value="ECO:0007669"/>
    <property type="project" value="UniProtKB-KW"/>
</dbReference>
<feature type="domain" description="RNA polymerase sigma-70 region 4" evidence="7">
    <location>
        <begin position="127"/>
        <end position="171"/>
    </location>
</feature>
<evidence type="ECO:0000256" key="2">
    <source>
        <dbReference type="ARBA" id="ARBA00023015"/>
    </source>
</evidence>
<dbReference type="CDD" id="cd06171">
    <property type="entry name" value="Sigma70_r4"/>
    <property type="match status" value="1"/>
</dbReference>
<evidence type="ECO:0000313" key="8">
    <source>
        <dbReference type="EMBL" id="MBD2757688.1"/>
    </source>
</evidence>
<evidence type="ECO:0000256" key="4">
    <source>
        <dbReference type="ARBA" id="ARBA00023125"/>
    </source>
</evidence>
<dbReference type="InterPro" id="IPR039425">
    <property type="entry name" value="RNA_pol_sigma-70-like"/>
</dbReference>
<gene>
    <name evidence="8" type="ORF">IC230_32760</name>
</gene>
<accession>A0A927GHG4</accession>
<dbReference type="InterPro" id="IPR036388">
    <property type="entry name" value="WH-like_DNA-bd_sf"/>
</dbReference>
<dbReference type="NCBIfam" id="TIGR02937">
    <property type="entry name" value="sigma70-ECF"/>
    <property type="match status" value="1"/>
</dbReference>
<keyword evidence="5" id="KW-0804">Transcription</keyword>
<evidence type="ECO:0000256" key="5">
    <source>
        <dbReference type="ARBA" id="ARBA00023163"/>
    </source>
</evidence>
<dbReference type="InterPro" id="IPR007627">
    <property type="entry name" value="RNA_pol_sigma70_r2"/>
</dbReference>
<protein>
    <submittedName>
        <fullName evidence="8">Sigma-70 family RNA polymerase sigma factor</fullName>
    </submittedName>
</protein>
<dbReference type="PANTHER" id="PTHR43133:SF62">
    <property type="entry name" value="RNA POLYMERASE SIGMA FACTOR SIGZ"/>
    <property type="match status" value="1"/>
</dbReference>
<evidence type="ECO:0000259" key="6">
    <source>
        <dbReference type="Pfam" id="PF04542"/>
    </source>
</evidence>
<dbReference type="RefSeq" id="WP_191043312.1">
    <property type="nucleotide sequence ID" value="NZ_JACXAA010000028.1"/>
</dbReference>
<reference evidence="8" key="1">
    <citation type="submission" date="2020-09" db="EMBL/GenBank/DDBJ databases">
        <authorList>
            <person name="Kim M.K."/>
        </authorList>
    </citation>
    <scope>NUCLEOTIDE SEQUENCE</scope>
    <source>
        <strain evidence="8">BT704</strain>
    </source>
</reference>
<keyword evidence="4" id="KW-0238">DNA-binding</keyword>
<comment type="similarity">
    <text evidence="1">Belongs to the sigma-70 factor family. ECF subfamily.</text>
</comment>
<evidence type="ECO:0000256" key="3">
    <source>
        <dbReference type="ARBA" id="ARBA00023082"/>
    </source>
</evidence>
<dbReference type="SUPFAM" id="SSF88946">
    <property type="entry name" value="Sigma2 domain of RNA polymerase sigma factors"/>
    <property type="match status" value="1"/>
</dbReference>
<dbReference type="Gene3D" id="1.10.10.10">
    <property type="entry name" value="Winged helix-like DNA-binding domain superfamily/Winged helix DNA-binding domain"/>
    <property type="match status" value="1"/>
</dbReference>
<keyword evidence="3" id="KW-0731">Sigma factor</keyword>
<dbReference type="Gene3D" id="1.10.1740.10">
    <property type="match status" value="1"/>
</dbReference>
<dbReference type="Pfam" id="PF04545">
    <property type="entry name" value="Sigma70_r4"/>
    <property type="match status" value="1"/>
</dbReference>
<dbReference type="InterPro" id="IPR007630">
    <property type="entry name" value="RNA_pol_sigma70_r4"/>
</dbReference>
<feature type="domain" description="RNA polymerase sigma-70 region 2" evidence="6">
    <location>
        <begin position="26"/>
        <end position="93"/>
    </location>
</feature>
<dbReference type="Pfam" id="PF04542">
    <property type="entry name" value="Sigma70_r2"/>
    <property type="match status" value="1"/>
</dbReference>
<evidence type="ECO:0000256" key="1">
    <source>
        <dbReference type="ARBA" id="ARBA00010641"/>
    </source>
</evidence>
<dbReference type="SUPFAM" id="SSF88659">
    <property type="entry name" value="Sigma3 and sigma4 domains of RNA polymerase sigma factors"/>
    <property type="match status" value="1"/>
</dbReference>
<dbReference type="InterPro" id="IPR013325">
    <property type="entry name" value="RNA_pol_sigma_r2"/>
</dbReference>
<dbReference type="EMBL" id="JACXAA010000028">
    <property type="protein sequence ID" value="MBD2757688.1"/>
    <property type="molecule type" value="Genomic_DNA"/>
</dbReference>
<keyword evidence="9" id="KW-1185">Reference proteome</keyword>
<name>A0A927GHG4_9BACT</name>
<keyword evidence="2" id="KW-0805">Transcription regulation</keyword>